<keyword evidence="2" id="KW-1185">Reference proteome</keyword>
<reference evidence="1 2" key="1">
    <citation type="submission" date="2016-01" db="EMBL/GenBank/DDBJ databases">
        <title>Genome Sequences of Twelve Sporeforming Bacillus Species Isolated from Foods.</title>
        <authorList>
            <person name="Berendsen E.M."/>
            <person name="Wells-Bennik M.H."/>
            <person name="Krawcyk A.O."/>
            <person name="De Jong A."/>
            <person name="Holsappel S."/>
            <person name="Eijlander R.T."/>
            <person name="Kuipers O.P."/>
        </authorList>
    </citation>
    <scope>NUCLEOTIDE SEQUENCE [LARGE SCALE GENOMIC DNA]</scope>
    <source>
        <strain evidence="1 2">B4102</strain>
    </source>
</reference>
<dbReference type="AlphaFoldDB" id="A0A150KLK1"/>
<protein>
    <submittedName>
        <fullName evidence="1">Uncharacterized protein</fullName>
    </submittedName>
</protein>
<sequence>MFDLFMKNPLSFSTCFFPSFHSKVSSEAINPLFNQTFD</sequence>
<gene>
    <name evidence="1" type="ORF">B4102_3858</name>
</gene>
<proteinExistence type="predicted"/>
<dbReference type="Proteomes" id="UP000075666">
    <property type="component" value="Unassembled WGS sequence"/>
</dbReference>
<organism evidence="1 2">
    <name type="scientific">Heyndrickxia sporothermodurans</name>
    <dbReference type="NCBI Taxonomy" id="46224"/>
    <lineage>
        <taxon>Bacteria</taxon>
        <taxon>Bacillati</taxon>
        <taxon>Bacillota</taxon>
        <taxon>Bacilli</taxon>
        <taxon>Bacillales</taxon>
        <taxon>Bacillaceae</taxon>
        <taxon>Heyndrickxia</taxon>
    </lineage>
</organism>
<evidence type="ECO:0000313" key="1">
    <source>
        <dbReference type="EMBL" id="KYC90350.1"/>
    </source>
</evidence>
<dbReference type="PATRIC" id="fig|46224.3.peg.999"/>
<evidence type="ECO:0000313" key="2">
    <source>
        <dbReference type="Proteomes" id="UP000075666"/>
    </source>
</evidence>
<comment type="caution">
    <text evidence="1">The sequence shown here is derived from an EMBL/GenBank/DDBJ whole genome shotgun (WGS) entry which is preliminary data.</text>
</comment>
<accession>A0A150KLK1</accession>
<dbReference type="EMBL" id="LQYN01000128">
    <property type="protein sequence ID" value="KYC90350.1"/>
    <property type="molecule type" value="Genomic_DNA"/>
</dbReference>
<name>A0A150KLK1_9BACI</name>